<dbReference type="PROSITE" id="PS51819">
    <property type="entry name" value="VOC"/>
    <property type="match status" value="1"/>
</dbReference>
<evidence type="ECO:0000313" key="2">
    <source>
        <dbReference type="EMBL" id="TQL79598.1"/>
    </source>
</evidence>
<dbReference type="InterPro" id="IPR050383">
    <property type="entry name" value="GlyoxalaseI/FosfomycinResist"/>
</dbReference>
<sequence>MAQLDGFHHVSLTVSDLARSVAWYREVLGLTVASVREQPGLRKTMLRDSGASMTLVLVEHQDLDGDEFSEFRPGLDHLSFAVADRAALSAWRDRLDALGVEHSGVVSGSVGDLIAFRDRDNIAVELYTRV</sequence>
<feature type="domain" description="VOC" evidence="1">
    <location>
        <begin position="6"/>
        <end position="129"/>
    </location>
</feature>
<dbReference type="Gene3D" id="3.10.180.10">
    <property type="entry name" value="2,3-Dihydroxybiphenyl 1,2-Dioxygenase, domain 1"/>
    <property type="match status" value="1"/>
</dbReference>
<dbReference type="InterPro" id="IPR037523">
    <property type="entry name" value="VOC_core"/>
</dbReference>
<dbReference type="PANTHER" id="PTHR21366">
    <property type="entry name" value="GLYOXALASE FAMILY PROTEIN"/>
    <property type="match status" value="1"/>
</dbReference>
<proteinExistence type="predicted"/>
<dbReference type="SUPFAM" id="SSF54593">
    <property type="entry name" value="Glyoxalase/Bleomycin resistance protein/Dihydroxybiphenyl dioxygenase"/>
    <property type="match status" value="1"/>
</dbReference>
<name>A0A543B445_9ACTN</name>
<dbReference type="EMBL" id="VFOW01000001">
    <property type="protein sequence ID" value="TQL79598.1"/>
    <property type="molecule type" value="Genomic_DNA"/>
</dbReference>
<evidence type="ECO:0000313" key="3">
    <source>
        <dbReference type="Proteomes" id="UP000317043"/>
    </source>
</evidence>
<dbReference type="AlphaFoldDB" id="A0A543B445"/>
<dbReference type="RefSeq" id="WP_142045016.1">
    <property type="nucleotide sequence ID" value="NZ_JBHTGS010000002.1"/>
</dbReference>
<dbReference type="Pfam" id="PF00903">
    <property type="entry name" value="Glyoxalase"/>
    <property type="match status" value="1"/>
</dbReference>
<dbReference type="InParanoid" id="A0A543B445"/>
<accession>A0A543B445</accession>
<gene>
    <name evidence="2" type="ORF">FB566_5208</name>
</gene>
<dbReference type="GO" id="GO:0016829">
    <property type="term" value="F:lyase activity"/>
    <property type="evidence" value="ECO:0007669"/>
    <property type="project" value="UniProtKB-KW"/>
</dbReference>
<comment type="caution">
    <text evidence="2">The sequence shown here is derived from an EMBL/GenBank/DDBJ whole genome shotgun (WGS) entry which is preliminary data.</text>
</comment>
<organism evidence="2 3">
    <name type="scientific">Stackebrandtia endophytica</name>
    <dbReference type="NCBI Taxonomy" id="1496996"/>
    <lineage>
        <taxon>Bacteria</taxon>
        <taxon>Bacillati</taxon>
        <taxon>Actinomycetota</taxon>
        <taxon>Actinomycetes</taxon>
        <taxon>Glycomycetales</taxon>
        <taxon>Glycomycetaceae</taxon>
        <taxon>Stackebrandtia</taxon>
    </lineage>
</organism>
<dbReference type="GO" id="GO:0051213">
    <property type="term" value="F:dioxygenase activity"/>
    <property type="evidence" value="ECO:0007669"/>
    <property type="project" value="UniProtKB-KW"/>
</dbReference>
<dbReference type="Proteomes" id="UP000317043">
    <property type="component" value="Unassembled WGS sequence"/>
</dbReference>
<reference evidence="2 3" key="1">
    <citation type="submission" date="2019-06" db="EMBL/GenBank/DDBJ databases">
        <title>Sequencing the genomes of 1000 actinobacteria strains.</title>
        <authorList>
            <person name="Klenk H.-P."/>
        </authorList>
    </citation>
    <scope>NUCLEOTIDE SEQUENCE [LARGE SCALE GENOMIC DNA]</scope>
    <source>
        <strain evidence="2 3">DSM 45928</strain>
    </source>
</reference>
<keyword evidence="2" id="KW-0223">Dioxygenase</keyword>
<keyword evidence="2" id="KW-0560">Oxidoreductase</keyword>
<keyword evidence="2" id="KW-0456">Lyase</keyword>
<dbReference type="OrthoDB" id="317332at2"/>
<dbReference type="InterPro" id="IPR029068">
    <property type="entry name" value="Glyas_Bleomycin-R_OHBP_Dase"/>
</dbReference>
<keyword evidence="3" id="KW-1185">Reference proteome</keyword>
<protein>
    <submittedName>
        <fullName evidence="2">Catechol 2,3-dioxygenase-like lactoylglutathione lyase family enzyme</fullName>
    </submittedName>
</protein>
<dbReference type="InterPro" id="IPR004360">
    <property type="entry name" value="Glyas_Fos-R_dOase_dom"/>
</dbReference>
<evidence type="ECO:0000259" key="1">
    <source>
        <dbReference type="PROSITE" id="PS51819"/>
    </source>
</evidence>